<sequence length="116" mass="12911">MTGKTTSVPTGKQTKDTAYFTKILRQHLPALSKQYGISYLGIFGSYVRGEQKEDSDLDVLVEFSETPALSKTPDLFEFIGLKQDLSDMLGIKVDLVMKNALKPGIGERIREEVVQV</sequence>
<proteinExistence type="inferred from homology"/>
<protein>
    <recommendedName>
        <fullName evidence="9">protein adenylyltransferase</fullName>
        <ecNumber evidence="9">2.7.7.108</ecNumber>
    </recommendedName>
</protein>
<comment type="catalytic activity">
    <reaction evidence="11">
        <text>O-(5'-adenylyl)-L-tyrosyl-[protein] + ATP = O-[5'-(adenylyl-(5'-&gt;3')-adenylyl)]-L-tyrosyl-[protein] + diphosphate</text>
        <dbReference type="Rhea" id="RHEA:66528"/>
        <dbReference type="Rhea" id="RHEA-COMP:13846"/>
        <dbReference type="Rhea" id="RHEA-COMP:17046"/>
        <dbReference type="ChEBI" id="CHEBI:30616"/>
        <dbReference type="ChEBI" id="CHEBI:33019"/>
        <dbReference type="ChEBI" id="CHEBI:83624"/>
        <dbReference type="ChEBI" id="CHEBI:167160"/>
    </reaction>
</comment>
<keyword evidence="6" id="KW-0547">Nucleotide-binding</keyword>
<evidence type="ECO:0000256" key="5">
    <source>
        <dbReference type="ARBA" id="ARBA00022723"/>
    </source>
</evidence>
<evidence type="ECO:0000256" key="3">
    <source>
        <dbReference type="ARBA" id="ARBA00022679"/>
    </source>
</evidence>
<dbReference type="RefSeq" id="WP_082092956.1">
    <property type="nucleotide sequence ID" value="NZ_CP009508.1"/>
</dbReference>
<evidence type="ECO:0000256" key="8">
    <source>
        <dbReference type="ARBA" id="ARBA00022842"/>
    </source>
</evidence>
<evidence type="ECO:0000313" key="15">
    <source>
        <dbReference type="Proteomes" id="UP000033123"/>
    </source>
</evidence>
<organism evidence="14 15">
    <name type="scientific">Methanosarcina siciliae C2J</name>
    <dbReference type="NCBI Taxonomy" id="1434118"/>
    <lineage>
        <taxon>Archaea</taxon>
        <taxon>Methanobacteriati</taxon>
        <taxon>Methanobacteriota</taxon>
        <taxon>Stenosarchaea group</taxon>
        <taxon>Methanomicrobia</taxon>
        <taxon>Methanosarcinales</taxon>
        <taxon>Methanosarcinaceae</taxon>
        <taxon>Methanosarcina</taxon>
    </lineage>
</organism>
<dbReference type="PANTHER" id="PTHR33571">
    <property type="entry name" value="SSL8005 PROTEIN"/>
    <property type="match status" value="1"/>
</dbReference>
<keyword evidence="3 14" id="KW-0808">Transferase</keyword>
<dbReference type="KEGG" id="msj:MSSAC_1425"/>
<dbReference type="PATRIC" id="fig|1434118.4.peg.1816"/>
<dbReference type="AlphaFoldDB" id="A0A0E3PNE3"/>
<evidence type="ECO:0000256" key="6">
    <source>
        <dbReference type="ARBA" id="ARBA00022741"/>
    </source>
</evidence>
<evidence type="ECO:0000256" key="4">
    <source>
        <dbReference type="ARBA" id="ARBA00022695"/>
    </source>
</evidence>
<dbReference type="Pfam" id="PF01909">
    <property type="entry name" value="NTP_transf_2"/>
    <property type="match status" value="1"/>
</dbReference>
<dbReference type="EC" id="2.7.7.108" evidence="9"/>
<evidence type="ECO:0000259" key="13">
    <source>
        <dbReference type="Pfam" id="PF01909"/>
    </source>
</evidence>
<comment type="catalytic activity">
    <reaction evidence="12">
        <text>L-tyrosyl-[protein] + ATP = O-(5'-adenylyl)-L-tyrosyl-[protein] + diphosphate</text>
        <dbReference type="Rhea" id="RHEA:54288"/>
        <dbReference type="Rhea" id="RHEA-COMP:10136"/>
        <dbReference type="Rhea" id="RHEA-COMP:13846"/>
        <dbReference type="ChEBI" id="CHEBI:30616"/>
        <dbReference type="ChEBI" id="CHEBI:33019"/>
        <dbReference type="ChEBI" id="CHEBI:46858"/>
        <dbReference type="ChEBI" id="CHEBI:83624"/>
        <dbReference type="EC" id="2.7.7.108"/>
    </reaction>
</comment>
<name>A0A0E3PNE3_9EURY</name>
<dbReference type="STRING" id="1434118.MSSAC_1425"/>
<dbReference type="SUPFAM" id="SSF81301">
    <property type="entry name" value="Nucleotidyltransferase"/>
    <property type="match status" value="1"/>
</dbReference>
<dbReference type="GO" id="GO:0005524">
    <property type="term" value="F:ATP binding"/>
    <property type="evidence" value="ECO:0007669"/>
    <property type="project" value="UniProtKB-KW"/>
</dbReference>
<evidence type="ECO:0000256" key="1">
    <source>
        <dbReference type="ARBA" id="ARBA00001946"/>
    </source>
</evidence>
<evidence type="ECO:0000256" key="12">
    <source>
        <dbReference type="ARBA" id="ARBA00048696"/>
    </source>
</evidence>
<comment type="cofactor">
    <cofactor evidence="1">
        <name>Mg(2+)</name>
        <dbReference type="ChEBI" id="CHEBI:18420"/>
    </cofactor>
</comment>
<keyword evidence="7" id="KW-0067">ATP-binding</keyword>
<dbReference type="GO" id="GO:0070733">
    <property type="term" value="F:AMPylase activity"/>
    <property type="evidence" value="ECO:0007669"/>
    <property type="project" value="UniProtKB-EC"/>
</dbReference>
<gene>
    <name evidence="14" type="ORF">MSSAC_1425</name>
</gene>
<reference evidence="14 15" key="1">
    <citation type="submission" date="2014-07" db="EMBL/GenBank/DDBJ databases">
        <title>Methanogenic archaea and the global carbon cycle.</title>
        <authorList>
            <person name="Henriksen J.R."/>
            <person name="Luke J."/>
            <person name="Reinhart S."/>
            <person name="Benedict M.N."/>
            <person name="Youngblut N.D."/>
            <person name="Metcalf M.E."/>
            <person name="Whitaker R.J."/>
            <person name="Metcalf W.W."/>
        </authorList>
    </citation>
    <scope>NUCLEOTIDE SEQUENCE [LARGE SCALE GENOMIC DNA]</scope>
    <source>
        <strain evidence="14 15">C2J</strain>
    </source>
</reference>
<keyword evidence="8" id="KW-0460">Magnesium</keyword>
<accession>A0A0E3PNE3</accession>
<evidence type="ECO:0000256" key="11">
    <source>
        <dbReference type="ARBA" id="ARBA00047518"/>
    </source>
</evidence>
<evidence type="ECO:0000313" key="14">
    <source>
        <dbReference type="EMBL" id="AKB36015.1"/>
    </source>
</evidence>
<dbReference type="HOGENOM" id="CLU_130257_10_0_2"/>
<evidence type="ECO:0000256" key="10">
    <source>
        <dbReference type="ARBA" id="ARBA00038276"/>
    </source>
</evidence>
<dbReference type="PANTHER" id="PTHR33571:SF19">
    <property type="entry name" value="PROTEIN ADENYLYLTRANSFERASE MJ0128-RELATED"/>
    <property type="match status" value="1"/>
</dbReference>
<dbReference type="GO" id="GO:0046872">
    <property type="term" value="F:metal ion binding"/>
    <property type="evidence" value="ECO:0007669"/>
    <property type="project" value="UniProtKB-KW"/>
</dbReference>
<dbReference type="InterPro" id="IPR052038">
    <property type="entry name" value="Type-VII_TA_antitoxin"/>
</dbReference>
<evidence type="ECO:0000256" key="7">
    <source>
        <dbReference type="ARBA" id="ARBA00022840"/>
    </source>
</evidence>
<comment type="similarity">
    <text evidence="10">Belongs to the MntA antitoxin family.</text>
</comment>
<dbReference type="Proteomes" id="UP000033123">
    <property type="component" value="Chromosome"/>
</dbReference>
<keyword evidence="5" id="KW-0479">Metal-binding</keyword>
<feature type="domain" description="Polymerase nucleotidyl transferase" evidence="13">
    <location>
        <begin position="24"/>
        <end position="112"/>
    </location>
</feature>
<dbReference type="Gene3D" id="3.30.460.10">
    <property type="entry name" value="Beta Polymerase, domain 2"/>
    <property type="match status" value="1"/>
</dbReference>
<dbReference type="CDD" id="cd05403">
    <property type="entry name" value="NT_KNTase_like"/>
    <property type="match status" value="1"/>
</dbReference>
<evidence type="ECO:0000256" key="9">
    <source>
        <dbReference type="ARBA" id="ARBA00034531"/>
    </source>
</evidence>
<evidence type="ECO:0000256" key="2">
    <source>
        <dbReference type="ARBA" id="ARBA00022649"/>
    </source>
</evidence>
<dbReference type="InterPro" id="IPR002934">
    <property type="entry name" value="Polymerase_NTP_transf_dom"/>
</dbReference>
<keyword evidence="4" id="KW-0548">Nucleotidyltransferase</keyword>
<dbReference type="EMBL" id="CP009508">
    <property type="protein sequence ID" value="AKB36015.1"/>
    <property type="molecule type" value="Genomic_DNA"/>
</dbReference>
<keyword evidence="2" id="KW-1277">Toxin-antitoxin system</keyword>
<dbReference type="GeneID" id="24871026"/>
<dbReference type="InterPro" id="IPR043519">
    <property type="entry name" value="NT_sf"/>
</dbReference>